<organism evidence="1 2">
    <name type="scientific">Cutaneotrichosporon cavernicola</name>
    <dbReference type="NCBI Taxonomy" id="279322"/>
    <lineage>
        <taxon>Eukaryota</taxon>
        <taxon>Fungi</taxon>
        <taxon>Dikarya</taxon>
        <taxon>Basidiomycota</taxon>
        <taxon>Agaricomycotina</taxon>
        <taxon>Tremellomycetes</taxon>
        <taxon>Trichosporonales</taxon>
        <taxon>Trichosporonaceae</taxon>
        <taxon>Cutaneotrichosporon</taxon>
    </lineage>
</organism>
<gene>
    <name evidence="1" type="ORF">CcaverHIS019_0503540</name>
</gene>
<dbReference type="GeneID" id="85496596"/>
<dbReference type="AlphaFoldDB" id="A0AA48L6A7"/>
<sequence length="366" mass="39826">MRPTNLVLGRIDRLEHIRNGIARAGASSSGSANDPGAYLRKIAKEEPEYVPTAPVLEGGRERSAIFGNYPTRTKINFALRRSKPDRSASWRLDPVAVMQNTPLRRCAATHGRLHTAYMMKLAPILVRDKSGTPRILAAPDGLQHPRYVPRRPGHGAWVALKPDLVAGIVNSKRELASLTKGPPKVADNIMEQVGAELVLRVAQELELLHARIGSAKPPARGECLESCKVLRPLSKAEMEGVKRGAAPRGAIAVMDVRFGAKSKLTAEERENPKVPMLRREGARNYDPEAGGDVPFFPLHALLGADPRCGALVEDVLSAQRVFTRRCAEAAGGHVTTPTAEVEAHREEEEAPLGGEAVFRSWWRCGG</sequence>
<dbReference type="EMBL" id="AP028216">
    <property type="protein sequence ID" value="BEI92726.1"/>
    <property type="molecule type" value="Genomic_DNA"/>
</dbReference>
<keyword evidence="2" id="KW-1185">Reference proteome</keyword>
<dbReference type="RefSeq" id="XP_060457991.1">
    <property type="nucleotide sequence ID" value="XM_060601504.1"/>
</dbReference>
<dbReference type="Proteomes" id="UP001233271">
    <property type="component" value="Chromosome 5"/>
</dbReference>
<name>A0AA48L6A7_9TREE</name>
<dbReference type="KEGG" id="ccac:CcaHIS019_0503540"/>
<proteinExistence type="predicted"/>
<reference evidence="1" key="1">
    <citation type="journal article" date="2023" name="BMC Genomics">
        <title>Chromosome-level genome assemblies of Cutaneotrichosporon spp. (Trichosporonales, Basidiomycota) reveal imbalanced evolution between nucleotide sequences and chromosome synteny.</title>
        <authorList>
            <person name="Kobayashi Y."/>
            <person name="Kayamori A."/>
            <person name="Aoki K."/>
            <person name="Shiwa Y."/>
            <person name="Matsutani M."/>
            <person name="Fujita N."/>
            <person name="Sugita T."/>
            <person name="Iwasaki W."/>
            <person name="Tanaka N."/>
            <person name="Takashima M."/>
        </authorList>
    </citation>
    <scope>NUCLEOTIDE SEQUENCE</scope>
    <source>
        <strain evidence="1">HIS019</strain>
    </source>
</reference>
<evidence type="ECO:0000313" key="1">
    <source>
        <dbReference type="EMBL" id="BEI92726.1"/>
    </source>
</evidence>
<accession>A0AA48L6A7</accession>
<evidence type="ECO:0000313" key="2">
    <source>
        <dbReference type="Proteomes" id="UP001233271"/>
    </source>
</evidence>
<protein>
    <submittedName>
        <fullName evidence="1">Uncharacterized protein</fullName>
    </submittedName>
</protein>